<protein>
    <submittedName>
        <fullName evidence="1">Phosphoglycerate mutase domain protein</fullName>
        <ecNumber evidence="1">3.1.3.13</ecNumber>
    </submittedName>
</protein>
<gene>
    <name evidence="1" type="ORF">B1B_13379</name>
</gene>
<sequence length="129" mass="13967">MAGFKGHLEVEPRLAEYDYGQYEGLTAAEIDGRRPGWELWRDGCPGGESPDQVLARAQRLLMEWGLPPDGNSVLFGHGHILRAVAAAYLGLPVGFCRSLILRVASISILSAEHGQPAIESWDLTQPTGG</sequence>
<dbReference type="Gene3D" id="3.40.50.1240">
    <property type="entry name" value="Phosphoglycerate mutase-like"/>
    <property type="match status" value="1"/>
</dbReference>
<comment type="caution">
    <text evidence="1">The sequence shown here is derived from an EMBL/GenBank/DDBJ whole genome shotgun (WGS) entry which is preliminary data.</text>
</comment>
<reference evidence="1" key="2">
    <citation type="journal article" date="2014" name="ISME J.">
        <title>Microbial stratification in low pH oxic and suboxic macroscopic growths along an acid mine drainage.</title>
        <authorList>
            <person name="Mendez-Garcia C."/>
            <person name="Mesa V."/>
            <person name="Sprenger R.R."/>
            <person name="Richter M."/>
            <person name="Diez M.S."/>
            <person name="Solano J."/>
            <person name="Bargiela R."/>
            <person name="Golyshina O.V."/>
            <person name="Manteca A."/>
            <person name="Ramos J.L."/>
            <person name="Gallego J.R."/>
            <person name="Llorente I."/>
            <person name="Martins Dos Santos V.A."/>
            <person name="Jensen O.N."/>
            <person name="Pelaez A.I."/>
            <person name="Sanchez J."/>
            <person name="Ferrer M."/>
        </authorList>
    </citation>
    <scope>NUCLEOTIDE SEQUENCE</scope>
</reference>
<dbReference type="AlphaFoldDB" id="T0ZJC7"/>
<dbReference type="EMBL" id="AUZY01008810">
    <property type="protein sequence ID" value="EQD44778.1"/>
    <property type="molecule type" value="Genomic_DNA"/>
</dbReference>
<dbReference type="Pfam" id="PF00300">
    <property type="entry name" value="His_Phos_1"/>
    <property type="match status" value="1"/>
</dbReference>
<name>T0ZJC7_9ZZZZ</name>
<dbReference type="InterPro" id="IPR013078">
    <property type="entry name" value="His_Pase_superF_clade-1"/>
</dbReference>
<accession>T0ZJC7</accession>
<proteinExistence type="predicted"/>
<reference evidence="1" key="1">
    <citation type="submission" date="2013-08" db="EMBL/GenBank/DDBJ databases">
        <authorList>
            <person name="Mendez C."/>
            <person name="Richter M."/>
            <person name="Ferrer M."/>
            <person name="Sanchez J."/>
        </authorList>
    </citation>
    <scope>NUCLEOTIDE SEQUENCE</scope>
</reference>
<dbReference type="EC" id="3.1.3.13" evidence="1"/>
<dbReference type="SUPFAM" id="SSF53254">
    <property type="entry name" value="Phosphoglycerate mutase-like"/>
    <property type="match status" value="1"/>
</dbReference>
<evidence type="ECO:0000313" key="1">
    <source>
        <dbReference type="EMBL" id="EQD44778.1"/>
    </source>
</evidence>
<organism evidence="1">
    <name type="scientific">mine drainage metagenome</name>
    <dbReference type="NCBI Taxonomy" id="410659"/>
    <lineage>
        <taxon>unclassified sequences</taxon>
        <taxon>metagenomes</taxon>
        <taxon>ecological metagenomes</taxon>
    </lineage>
</organism>
<dbReference type="GO" id="GO:0016787">
    <property type="term" value="F:hydrolase activity"/>
    <property type="evidence" value="ECO:0007669"/>
    <property type="project" value="UniProtKB-KW"/>
</dbReference>
<keyword evidence="1" id="KW-0378">Hydrolase</keyword>
<dbReference type="InterPro" id="IPR029033">
    <property type="entry name" value="His_PPase_superfam"/>
</dbReference>